<name>A0A5D0RCL1_9FLAO</name>
<evidence type="ECO:0000256" key="1">
    <source>
        <dbReference type="SAM" id="SignalP"/>
    </source>
</evidence>
<keyword evidence="1" id="KW-0732">Signal</keyword>
<keyword evidence="4" id="KW-1185">Reference proteome</keyword>
<feature type="domain" description="Type IX secretion system protein PorV" evidence="2">
    <location>
        <begin position="27"/>
        <end position="266"/>
    </location>
</feature>
<feature type="chain" id="PRO_5022704261" evidence="1">
    <location>
        <begin position="20"/>
        <end position="412"/>
    </location>
</feature>
<comment type="caution">
    <text evidence="3">The sequence shown here is derived from an EMBL/GenBank/DDBJ whole genome shotgun (WGS) entry which is preliminary data.</text>
</comment>
<proteinExistence type="predicted"/>
<evidence type="ECO:0000313" key="4">
    <source>
        <dbReference type="Proteomes" id="UP000323720"/>
    </source>
</evidence>
<dbReference type="NCBIfam" id="NF033709">
    <property type="entry name" value="PorV_fam"/>
    <property type="match status" value="1"/>
</dbReference>
<sequence>MKNRILLLFTLVFGHQIYAQTVVLPNTNDSRVITTGMPFLLIAPEARGAAMGDMGVATSVDAFSQNWNPSKYAFSENKQGFSLSYTPYLTKLVNDISLAYLTYYNRIDERSGFAVSLKYFGLGEIELVQDENSTPLVVKPNEISLDGSYSLKLSEQFAMSVAMRYSRSDLKIDAIDADATAANSFGVDIAGYYQSEEQAYASFNGRTRLGFAIQNIGPTFKYDDGGQENFQPTNLRLGGGFDFILDDFNKVSITAEVTKLLVPTPPVYGTEFNYTESGANPGFQSDEDTLGAVVTPNVIVEGKDPNVGFFKGMFQSFGDAPGGFKEEIKEFTYAVGAEYMYQDSFGFRAGYFNESDEKGARQFFAIGAGFKYNVIGLDLSYLFSASKVQNPLENTLRFSLTFNFGPGTYREY</sequence>
<dbReference type="InterPro" id="IPR045741">
    <property type="entry name" value="PorV"/>
</dbReference>
<gene>
    <name evidence="3" type="primary">porV</name>
    <name evidence="3" type="ORF">ES674_06495</name>
</gene>
<dbReference type="NCBIfam" id="NF033710">
    <property type="entry name" value="T9SS_OM_PorV"/>
    <property type="match status" value="1"/>
</dbReference>
<dbReference type="OrthoDB" id="9758448at2"/>
<organism evidence="3 4">
    <name type="scientific">Bizionia myxarmorum</name>
    <dbReference type="NCBI Taxonomy" id="291186"/>
    <lineage>
        <taxon>Bacteria</taxon>
        <taxon>Pseudomonadati</taxon>
        <taxon>Bacteroidota</taxon>
        <taxon>Flavobacteriia</taxon>
        <taxon>Flavobacteriales</taxon>
        <taxon>Flavobacteriaceae</taxon>
        <taxon>Bizionia</taxon>
    </lineage>
</organism>
<dbReference type="InterPro" id="IPR047799">
    <property type="entry name" value="T9SS_OM_PorV"/>
</dbReference>
<dbReference type="EMBL" id="VSKK01000001">
    <property type="protein sequence ID" value="TYB79410.1"/>
    <property type="molecule type" value="Genomic_DNA"/>
</dbReference>
<dbReference type="Gene3D" id="2.40.160.60">
    <property type="entry name" value="Outer membrane protein transport protein (OMPP1/FadL/TodX)"/>
    <property type="match status" value="1"/>
</dbReference>
<protein>
    <submittedName>
        <fullName evidence="3">Type IX secretion system outer membrane channel protein PorV</fullName>
    </submittedName>
</protein>
<dbReference type="Proteomes" id="UP000323720">
    <property type="component" value="Unassembled WGS sequence"/>
</dbReference>
<reference evidence="3 4" key="1">
    <citation type="submission" date="2019-08" db="EMBL/GenBank/DDBJ databases">
        <title>Genomes of Antarctic Bizionia species.</title>
        <authorList>
            <person name="Bowman J.P."/>
        </authorList>
    </citation>
    <scope>NUCLEOTIDE SEQUENCE [LARGE SCALE GENOMIC DNA]</scope>
    <source>
        <strain evidence="3 4">ADA-4</strain>
    </source>
</reference>
<dbReference type="RefSeq" id="WP_148403142.1">
    <property type="nucleotide sequence ID" value="NZ_VSKK01000001.1"/>
</dbReference>
<accession>A0A5D0RCL1</accession>
<feature type="signal peptide" evidence="1">
    <location>
        <begin position="1"/>
        <end position="19"/>
    </location>
</feature>
<evidence type="ECO:0000313" key="3">
    <source>
        <dbReference type="EMBL" id="TYB79410.1"/>
    </source>
</evidence>
<dbReference type="Pfam" id="PF19572">
    <property type="entry name" value="PorV"/>
    <property type="match status" value="1"/>
</dbReference>
<evidence type="ECO:0000259" key="2">
    <source>
        <dbReference type="Pfam" id="PF19572"/>
    </source>
</evidence>
<dbReference type="AlphaFoldDB" id="A0A5D0RCL1"/>